<feature type="region of interest" description="Disordered" evidence="1">
    <location>
        <begin position="1"/>
        <end position="22"/>
    </location>
</feature>
<feature type="compositionally biased region" description="Basic and acidic residues" evidence="1">
    <location>
        <begin position="85"/>
        <end position="98"/>
    </location>
</feature>
<dbReference type="EMBL" id="JANPWB010000012">
    <property type="protein sequence ID" value="KAJ1114077.1"/>
    <property type="molecule type" value="Genomic_DNA"/>
</dbReference>
<keyword evidence="3" id="KW-1185">Reference proteome</keyword>
<evidence type="ECO:0000313" key="2">
    <source>
        <dbReference type="EMBL" id="KAJ1114077.1"/>
    </source>
</evidence>
<comment type="caution">
    <text evidence="2">The sequence shown here is derived from an EMBL/GenBank/DDBJ whole genome shotgun (WGS) entry which is preliminary data.</text>
</comment>
<dbReference type="AlphaFoldDB" id="A0AAV7NHM0"/>
<name>A0AAV7NHM0_PLEWA</name>
<protein>
    <submittedName>
        <fullName evidence="2">Uncharacterized protein</fullName>
    </submittedName>
</protein>
<gene>
    <name evidence="2" type="ORF">NDU88_002316</name>
</gene>
<dbReference type="Proteomes" id="UP001066276">
    <property type="component" value="Chromosome 8"/>
</dbReference>
<accession>A0AAV7NHM0</accession>
<organism evidence="2 3">
    <name type="scientific">Pleurodeles waltl</name>
    <name type="common">Iberian ribbed newt</name>
    <dbReference type="NCBI Taxonomy" id="8319"/>
    <lineage>
        <taxon>Eukaryota</taxon>
        <taxon>Metazoa</taxon>
        <taxon>Chordata</taxon>
        <taxon>Craniata</taxon>
        <taxon>Vertebrata</taxon>
        <taxon>Euteleostomi</taxon>
        <taxon>Amphibia</taxon>
        <taxon>Batrachia</taxon>
        <taxon>Caudata</taxon>
        <taxon>Salamandroidea</taxon>
        <taxon>Salamandridae</taxon>
        <taxon>Pleurodelinae</taxon>
        <taxon>Pleurodeles</taxon>
    </lineage>
</organism>
<evidence type="ECO:0000313" key="3">
    <source>
        <dbReference type="Proteomes" id="UP001066276"/>
    </source>
</evidence>
<feature type="region of interest" description="Disordered" evidence="1">
    <location>
        <begin position="35"/>
        <end position="98"/>
    </location>
</feature>
<sequence>MKTGGITEAGQQTLKVGDVKERDGDRKMEWIRIEGGKEKSRKRRAVGAGTGPTQERNFRRMGETRPTIRSTKPYTGPQRVFFGTGEDKDKEGEGTVRY</sequence>
<evidence type="ECO:0000256" key="1">
    <source>
        <dbReference type="SAM" id="MobiDB-lite"/>
    </source>
</evidence>
<proteinExistence type="predicted"/>
<reference evidence="2" key="1">
    <citation type="journal article" date="2022" name="bioRxiv">
        <title>Sequencing and chromosome-scale assembly of the giantPleurodeles waltlgenome.</title>
        <authorList>
            <person name="Brown T."/>
            <person name="Elewa A."/>
            <person name="Iarovenko S."/>
            <person name="Subramanian E."/>
            <person name="Araus A.J."/>
            <person name="Petzold A."/>
            <person name="Susuki M."/>
            <person name="Suzuki K.-i.T."/>
            <person name="Hayashi T."/>
            <person name="Toyoda A."/>
            <person name="Oliveira C."/>
            <person name="Osipova E."/>
            <person name="Leigh N.D."/>
            <person name="Simon A."/>
            <person name="Yun M.H."/>
        </authorList>
    </citation>
    <scope>NUCLEOTIDE SEQUENCE</scope>
    <source>
        <strain evidence="2">20211129_DDA</strain>
        <tissue evidence="2">Liver</tissue>
    </source>
</reference>